<evidence type="ECO:0000313" key="10">
    <source>
        <dbReference type="Proteomes" id="UP000237271"/>
    </source>
</evidence>
<evidence type="ECO:0000259" key="7">
    <source>
        <dbReference type="Pfam" id="PF12340"/>
    </source>
</evidence>
<dbReference type="EMBL" id="NCKW01007885">
    <property type="protein sequence ID" value="POM69331.1"/>
    <property type="molecule type" value="Genomic_DNA"/>
</dbReference>
<dbReference type="InterPro" id="IPR051346">
    <property type="entry name" value="OTU_Deubiquitinase"/>
</dbReference>
<comment type="caution">
    <text evidence="9">The sequence shown here is derived from an EMBL/GenBank/DDBJ whole genome shotgun (WGS) entry which is preliminary data.</text>
</comment>
<keyword evidence="10" id="KW-1185">Reference proteome</keyword>
<proteinExistence type="predicted"/>
<dbReference type="PANTHER" id="PTHR13367:SF33">
    <property type="entry name" value="P-LOOP CONTAINING NUCLEOSIDE TRIPHOSPHATE HYDROLASE PROTEIN"/>
    <property type="match status" value="1"/>
</dbReference>
<evidence type="ECO:0000313" key="9">
    <source>
        <dbReference type="EMBL" id="POM69331.1"/>
    </source>
</evidence>
<feature type="domain" description="DUF3638" evidence="7">
    <location>
        <begin position="1907"/>
        <end position="2121"/>
    </location>
</feature>
<dbReference type="InterPro" id="IPR022105">
    <property type="entry name" value="DUF3645"/>
</dbReference>
<dbReference type="OrthoDB" id="4866634at2759"/>
<keyword evidence="6" id="KW-0788">Thiol protease</keyword>
<evidence type="ECO:0000259" key="8">
    <source>
        <dbReference type="Pfam" id="PF12359"/>
    </source>
</evidence>
<accession>A0A2P4XUT2</accession>
<name>A0A2P4XUT2_9STRA</name>
<evidence type="ECO:0000256" key="6">
    <source>
        <dbReference type="ARBA" id="ARBA00022807"/>
    </source>
</evidence>
<evidence type="ECO:0000256" key="5">
    <source>
        <dbReference type="ARBA" id="ARBA00022801"/>
    </source>
</evidence>
<keyword evidence="5" id="KW-0378">Hydrolase</keyword>
<keyword evidence="4" id="KW-0833">Ubl conjugation pathway</keyword>
<dbReference type="GO" id="GO:0006508">
    <property type="term" value="P:proteolysis"/>
    <property type="evidence" value="ECO:0007669"/>
    <property type="project" value="UniProtKB-KW"/>
</dbReference>
<evidence type="ECO:0000256" key="2">
    <source>
        <dbReference type="ARBA" id="ARBA00012759"/>
    </source>
</evidence>
<evidence type="ECO:0000256" key="4">
    <source>
        <dbReference type="ARBA" id="ARBA00022786"/>
    </source>
</evidence>
<evidence type="ECO:0000256" key="3">
    <source>
        <dbReference type="ARBA" id="ARBA00022670"/>
    </source>
</evidence>
<gene>
    <name evidence="9" type="ORF">PHPALM_14391</name>
</gene>
<feature type="domain" description="DUF3645" evidence="8">
    <location>
        <begin position="2260"/>
        <end position="2291"/>
    </location>
</feature>
<dbReference type="Pfam" id="PF12359">
    <property type="entry name" value="DUF3645"/>
    <property type="match status" value="1"/>
</dbReference>
<evidence type="ECO:0000256" key="1">
    <source>
        <dbReference type="ARBA" id="ARBA00000707"/>
    </source>
</evidence>
<organism evidence="9 10">
    <name type="scientific">Phytophthora palmivora</name>
    <dbReference type="NCBI Taxonomy" id="4796"/>
    <lineage>
        <taxon>Eukaryota</taxon>
        <taxon>Sar</taxon>
        <taxon>Stramenopiles</taxon>
        <taxon>Oomycota</taxon>
        <taxon>Peronosporomycetes</taxon>
        <taxon>Peronosporales</taxon>
        <taxon>Peronosporaceae</taxon>
        <taxon>Phytophthora</taxon>
    </lineage>
</organism>
<dbReference type="EC" id="3.4.19.12" evidence="2"/>
<dbReference type="Pfam" id="PF12340">
    <property type="entry name" value="DUF3638"/>
    <property type="match status" value="1"/>
</dbReference>
<dbReference type="Proteomes" id="UP000237271">
    <property type="component" value="Unassembled WGS sequence"/>
</dbReference>
<keyword evidence="3" id="KW-0645">Protease</keyword>
<dbReference type="GO" id="GO:0004843">
    <property type="term" value="F:cysteine-type deubiquitinase activity"/>
    <property type="evidence" value="ECO:0007669"/>
    <property type="project" value="UniProtKB-EC"/>
</dbReference>
<dbReference type="PANTHER" id="PTHR13367">
    <property type="entry name" value="UBIQUITIN THIOESTERASE"/>
    <property type="match status" value="1"/>
</dbReference>
<sequence>MDNELLNEVFRFKHKAPSDRQDASVCVALISHFSAFVETLEAVEVEGFLCGRSDPLADDRVVPASSFASHELDALQEVCRRLSTPETGRHKRGDVWYHPWLPAYGCAVQRTQLNATEMKLDVIFVDGWERTLHFVRDGPCIHSSVPTTYRILHCGNVKTTVAANFDKSFESVLEKAQQTKTSERSAADNALGHQKTPQFIAAVIRRAMAKLNGESSSAVPQGGTTDVGQHTGGRRRDTCWPLVRAAIEHNLCCGKGLFLKTMVMFELSLLQTAVQKPKLYRDFLQGGRLEGGAHSCDDHREEERGLVPLQWPSHSGIKTCMQMRRQDSCRLRYDDYLKRTKPAPAAAMQLAPVSSATTSERGVFRFGEIQPSAFDATSTDFGTDLKRYRINVKDECDRVDDQFAMLQIVIQNVVELLECGYDVSVLQNQCALMRFRIDGFVDELNLGVAKRYKLPNSKMLQQLSNLRCEVELESPDHENNLRSGESCDSRRRRALNNLAGTQYIDGATCSLGKLIRWEQSSDAPDAYRSVMVLRTFEAFMFVNALNLNGNGTLLLERTQTKTDLFMERLQYIVTRYQQVANECHQRPHMTSMLDVEQRSRELLIIWIAFCLVHQRYVDEEPLCAQYKIALDWKDLKVAVLSDRAAIDALENVAKYIRAWNNCTEGPPLFHLSDQSPTFDFAREYGLKSTSMNAMYDRESKAWEAHVQSKWDQILQKQEEAKNLRAGISHEKECRRSTQRDLDAEQERLNLKFPHVYNHGSRLRTQLRQALQQINENIDWRRTALSNTLIVPAYPVRSLPPSKEDAIKIIFMLNMPRNLEILGNLCLTAQRALAPTEPTSGMTTLPDLSPMTWEEYYSQHTQSGAFPTSSKVFTVSPSPFIIPRSHGASSVDTLCNRSQYAEECIWNPTLTGSAMMWMDTSGKKVNPFEASQVSILDNFIEKLPSTWKQFQWMNAWPGEGDTRGNNVYANLCQKPEDFEVTSFISLGSLRAFPNQQIRKLQCALLEDNLPWSSPFVKVIVLQSLYQVGNLTDEAVPKLLWKMDMIQNMNGLTSFCVMLKDVADKLEQTPRRFESVPLLSELAGYLHQFTKHALPIVKTFARMTRRWAENEITARQKYAGNYSTRRIAESRQKECILFGYALLAYTMGPWDDDAIQDVCELNVLFRNSFYCASVNMPSTEQMLQVESRIAEVMTRRISEVIDYVENIGADEVLTGLVRLVSETSPMELTWKRFQEILLDDGQFGSCYEAHDEATDIHYSINVFTGSVLTNGYSPGGLPSTIRDHKVFKTLFQLCNFEVFIRNGMLRTERKYYDRLYDFAHLPDGDLFIQELSTDKVGTITSTLQLCPPSWIEKFSRMFPSRLVELHSHWYWAERKCVLFRPKAANEREVYFVAIFDEEYVLNCYKVPLNDSKCAYDEILDRIPRYDRFMKSDKTLLSIQSVLKKFENEQFHHPLMTCDGVIKIELPRFKLTFLLNDRMQFESVEHKGYMLAAAQQFDDFLPRFHRYLILELQDEANTSRPDVRMLLPVGSVVKSVKGIIDVEIPIQPDSHVNIACYNHHRRMKVFQTESISARLELAAVYACAGTNVPSKRLKMTGAEASLQMLRACRSGRPYSVLERGFLLTIRKLAYPEPAVKLLVEMLLSEADRLAFLFGQSDGIEMCPTVLDEKTEYADMCVGRIQRNPLRSQLRECEEKLIFGQIQHSPVIISADEMTQFDPTPVRDDYVKTIERELCYFVRHTTSTENITPQLPLQSNIDNAMSKAMLDELQLSWNCHHSQAQVRLKVSSNELVEPFEALRGDVLSKRAQMEKYLWDYFMKATSNKRDRLLALANFTPNLTMNDIVRCAFDTETLHVMVPLLSAKAREQFRRYALQFMELCVLEDKMDRVVGILKRKAGLSEDQLITELMNVRQWQSTDFPYWLSFEVEGRLQIRHEQFVVAKHLIDQPGTVCQLNMGSGKTRVILPMLFLHFTQSRNSRVVRAHFLSSLLSEAQQYMHRHLLASNARLGVFEQPFHRQIDLDMEKLEVIRDRQEELALYSGIQIVSPEHRMSLELKRLELDCEDPCVEILDEILDGDQFLDVLDECDAILHHRYHLVYAVGDPSDLYSGIERWKMAEALLRVVTGKFPSSRVSRVLQAPHVSCISPDYAKRLGAFEGTRLNAVVDSTELLREHLKKALLLDLIDNAPFELMWLNTFGATTAREPLVRAITDSSVSLQAALGDYNHKFSPYTSQLLALRGLVAFGVLEHCLEKRYRVDFGLPVPGTRQKKIAIPFRAADVPSERSEFSHPDVCIVLTLLGYYHGGLTEDEIRTAFRLLLRLDTSEQHQQYDQWYKSVEPGLSEEEGKTLCDVRHISLADARQLETLCRVYKFCMETINFFLNTCVFPTDTQLYPQRLSRTAWNLAAGNNSIGFSGTNDNHRLLPLSVKQHEPDEPSLLGTNGKMIDKIVRVTHDYKVVPQISISTAIPWQNVLLFALSKGAQALIDTGALLAGVMNHDVAKFLLQQPNFKFAGLTYFDSRRDYNCWMIAEKDRHHVMPLKNASMLEKETFVIFDEARSRGSDMKLPHNASAVLTLGPKLTKDKLMQGAGRMRQLGCNQTLWIASFDEVAQSILQTSEHSEVSALTAIDVLNWVVDNTKTESVRGLLEWASSGIHYRKTQLDRGAELVDEDWSLETLYQEKMTTDKIARIIQAQARCGFEGVDDVIVAQVCRRAWAYGLDDEMCVTAHTDECERELQVEEEVQQVQELEIAQHTPAMERTWKYADILQIRSIRELEGLVQVFDMQSYTSLLTSSKELSNLAWFSAQIFVTDNFASTILTRTGITCVNEFIRVCDTILVFNNGQVLLVSECEADHILELLWSTRGDSTACDFRFMNLAFACEAIDRVGLRATFQDVHMTLGCRLDGNLSMLSTIACHLYNGQTMITKHPEQAVELAFRELLRRLAQRETTLSNFVKSRGNSHKWTPKKYK</sequence>
<dbReference type="InterPro" id="IPR022099">
    <property type="entry name" value="DUF3638"/>
</dbReference>
<reference evidence="9 10" key="1">
    <citation type="journal article" date="2017" name="Genome Biol. Evol.">
        <title>Phytophthora megakarya and P. palmivora, closely related causal agents of cacao black pod rot, underwent increases in genome sizes and gene numbers by different mechanisms.</title>
        <authorList>
            <person name="Ali S.S."/>
            <person name="Shao J."/>
            <person name="Lary D.J."/>
            <person name="Kronmiller B."/>
            <person name="Shen D."/>
            <person name="Strem M.D."/>
            <person name="Amoako-Attah I."/>
            <person name="Akrofi A.Y."/>
            <person name="Begoude B.A."/>
            <person name="Ten Hoopen G.M."/>
            <person name="Coulibaly K."/>
            <person name="Kebe B.I."/>
            <person name="Melnick R.L."/>
            <person name="Guiltinan M.J."/>
            <person name="Tyler B.M."/>
            <person name="Meinhardt L.W."/>
            <person name="Bailey B.A."/>
        </authorList>
    </citation>
    <scope>NUCLEOTIDE SEQUENCE [LARGE SCALE GENOMIC DNA]</scope>
    <source>
        <strain evidence="10">sbr112.9</strain>
    </source>
</reference>
<comment type="catalytic activity">
    <reaction evidence="1">
        <text>Thiol-dependent hydrolysis of ester, thioester, amide, peptide and isopeptide bonds formed by the C-terminal Gly of ubiquitin (a 76-residue protein attached to proteins as an intracellular targeting signal).</text>
        <dbReference type="EC" id="3.4.19.12"/>
    </reaction>
</comment>
<protein>
    <recommendedName>
        <fullName evidence="2">ubiquitinyl hydrolase 1</fullName>
        <ecNumber evidence="2">3.4.19.12</ecNumber>
    </recommendedName>
</protein>